<dbReference type="RefSeq" id="WP_093171812.1">
    <property type="nucleotide sequence ID" value="NZ_FNCN01000018.1"/>
</dbReference>
<keyword evidence="2" id="KW-1185">Reference proteome</keyword>
<reference evidence="1 2" key="1">
    <citation type="submission" date="2016-10" db="EMBL/GenBank/DDBJ databases">
        <authorList>
            <person name="de Groot N.N."/>
        </authorList>
    </citation>
    <scope>NUCLEOTIDE SEQUENCE [LARGE SCALE GENOMIC DNA]</scope>
    <source>
        <strain evidence="1 2">CPCC 201354</strain>
    </source>
</reference>
<gene>
    <name evidence="1" type="ORF">SAMN05421505_11832</name>
</gene>
<evidence type="ECO:0000313" key="1">
    <source>
        <dbReference type="EMBL" id="SDH56382.1"/>
    </source>
</evidence>
<organism evidence="1 2">
    <name type="scientific">Sinosporangium album</name>
    <dbReference type="NCBI Taxonomy" id="504805"/>
    <lineage>
        <taxon>Bacteria</taxon>
        <taxon>Bacillati</taxon>
        <taxon>Actinomycetota</taxon>
        <taxon>Actinomycetes</taxon>
        <taxon>Streptosporangiales</taxon>
        <taxon>Streptosporangiaceae</taxon>
        <taxon>Sinosporangium</taxon>
    </lineage>
</organism>
<sequence length="75" mass="9070">MRVRENSYAAVNRDGRIEMPVLRIDPRYVWWFSPPEHRMPCVDDYEQAVFADLADYYDSLFRSPSRKQTTSRRRV</sequence>
<dbReference type="Proteomes" id="UP000198923">
    <property type="component" value="Unassembled WGS sequence"/>
</dbReference>
<name>A0A1G8DFC5_9ACTN</name>
<accession>A0A1G8DFC5</accession>
<protein>
    <submittedName>
        <fullName evidence="1">Uncharacterized protein</fullName>
    </submittedName>
</protein>
<proteinExistence type="predicted"/>
<dbReference type="EMBL" id="FNCN01000018">
    <property type="protein sequence ID" value="SDH56382.1"/>
    <property type="molecule type" value="Genomic_DNA"/>
</dbReference>
<evidence type="ECO:0000313" key="2">
    <source>
        <dbReference type="Proteomes" id="UP000198923"/>
    </source>
</evidence>
<dbReference type="AlphaFoldDB" id="A0A1G8DFC5"/>